<feature type="domain" description="Rhodanese" evidence="5">
    <location>
        <begin position="206"/>
        <end position="317"/>
    </location>
</feature>
<evidence type="ECO:0000259" key="5">
    <source>
        <dbReference type="PROSITE" id="PS50206"/>
    </source>
</evidence>
<dbReference type="EMBL" id="FNUK01000005">
    <property type="protein sequence ID" value="SEF59147.1"/>
    <property type="molecule type" value="Genomic_DNA"/>
</dbReference>
<dbReference type="RefSeq" id="WP_103895567.1">
    <property type="nucleotide sequence ID" value="NZ_FNUK01000005.1"/>
</dbReference>
<keyword evidence="4" id="KW-0472">Membrane</keyword>
<sequence length="326" mass="36249">MEKNNKILAIILAIILVLLGGYFGYRKMFGVQKVVVDSSEQGKKISQYANPDAFITPYQLKQLMDKKADVVVIGALDPKKGDPAIAGSFTVWRPDYSAKEGAYPFGGMRCSVEEMEALLSKFGATPKSTIVVYASNNHHDAARLWWQIKMLGHKDVRYLDGGLNAWIGAGYPTGNANPKVTPTNYKAPNPSEELLAKFDDVVAAMNKKDAVILDVRSEDEEKGRITEKGAFGPGKIAGAQWIEWKNALNEDTTLKSIDELKKIYGHLEGKEIITYCQSGVRSAHTFFVLTQALGYKNVKNYDGSWIEWSYEHYQKNNPSAKIENGK</sequence>
<dbReference type="SMART" id="SM00450">
    <property type="entry name" value="RHOD"/>
    <property type="match status" value="2"/>
</dbReference>
<dbReference type="PANTHER" id="PTHR43855:SF1">
    <property type="entry name" value="THIOSULFATE SULFURTRANSFERASE"/>
    <property type="match status" value="1"/>
</dbReference>
<keyword evidence="3 6" id="KW-0808">Transferase</keyword>
<dbReference type="InterPro" id="IPR036873">
    <property type="entry name" value="Rhodanese-like_dom_sf"/>
</dbReference>
<dbReference type="SUPFAM" id="SSF52821">
    <property type="entry name" value="Rhodanese/Cell cycle control phosphatase"/>
    <property type="match status" value="2"/>
</dbReference>
<evidence type="ECO:0000256" key="3">
    <source>
        <dbReference type="RuleBase" id="RU000507"/>
    </source>
</evidence>
<dbReference type="AlphaFoldDB" id="A0A1H5TAY5"/>
<comment type="catalytic activity">
    <reaction evidence="2">
        <text>thiosulfate + hydrogen cyanide = thiocyanate + sulfite + 2 H(+)</text>
        <dbReference type="Rhea" id="RHEA:16881"/>
        <dbReference type="ChEBI" id="CHEBI:15378"/>
        <dbReference type="ChEBI" id="CHEBI:17359"/>
        <dbReference type="ChEBI" id="CHEBI:18022"/>
        <dbReference type="ChEBI" id="CHEBI:18407"/>
        <dbReference type="ChEBI" id="CHEBI:33542"/>
        <dbReference type="EC" id="2.8.1.1"/>
    </reaction>
</comment>
<accession>A0A1H5TAY5</accession>
<keyword evidence="4" id="KW-1133">Transmembrane helix</keyword>
<evidence type="ECO:0000313" key="6">
    <source>
        <dbReference type="EMBL" id="SEF59147.1"/>
    </source>
</evidence>
<keyword evidence="1" id="KW-0677">Repeat</keyword>
<dbReference type="GO" id="GO:0004792">
    <property type="term" value="F:thiosulfate-cyanide sulfurtransferase activity"/>
    <property type="evidence" value="ECO:0007669"/>
    <property type="project" value="UniProtKB-EC"/>
</dbReference>
<dbReference type="PROSITE" id="PS00683">
    <property type="entry name" value="RHODANESE_2"/>
    <property type="match status" value="1"/>
</dbReference>
<dbReference type="Proteomes" id="UP000242850">
    <property type="component" value="Unassembled WGS sequence"/>
</dbReference>
<keyword evidence="7" id="KW-1185">Reference proteome</keyword>
<dbReference type="PROSITE" id="PS50206">
    <property type="entry name" value="RHODANESE_3"/>
    <property type="match status" value="2"/>
</dbReference>
<feature type="domain" description="Rhodanese" evidence="5">
    <location>
        <begin position="111"/>
        <end position="175"/>
    </location>
</feature>
<feature type="transmembrane region" description="Helical" evidence="4">
    <location>
        <begin position="7"/>
        <end position="25"/>
    </location>
</feature>
<dbReference type="OrthoDB" id="9770030at2"/>
<evidence type="ECO:0000256" key="4">
    <source>
        <dbReference type="SAM" id="Phobius"/>
    </source>
</evidence>
<dbReference type="InterPro" id="IPR051126">
    <property type="entry name" value="Thiosulfate_sulfurtransferase"/>
</dbReference>
<organism evidence="6 7">
    <name type="scientific">Caloramator fervidus</name>
    <dbReference type="NCBI Taxonomy" id="29344"/>
    <lineage>
        <taxon>Bacteria</taxon>
        <taxon>Bacillati</taxon>
        <taxon>Bacillota</taxon>
        <taxon>Clostridia</taxon>
        <taxon>Eubacteriales</taxon>
        <taxon>Clostridiaceae</taxon>
        <taxon>Caloramator</taxon>
    </lineage>
</organism>
<dbReference type="CDD" id="cd01449">
    <property type="entry name" value="TST_Repeat_2"/>
    <property type="match status" value="1"/>
</dbReference>
<reference evidence="7" key="1">
    <citation type="submission" date="2016-10" db="EMBL/GenBank/DDBJ databases">
        <authorList>
            <person name="Varghese N."/>
            <person name="Submissions S."/>
        </authorList>
    </citation>
    <scope>NUCLEOTIDE SEQUENCE [LARGE SCALE GENOMIC DNA]</scope>
    <source>
        <strain evidence="7">DSM 5463</strain>
    </source>
</reference>
<name>A0A1H5TAY5_9CLOT</name>
<dbReference type="Gene3D" id="3.40.250.10">
    <property type="entry name" value="Rhodanese-like domain"/>
    <property type="match status" value="2"/>
</dbReference>
<gene>
    <name evidence="6" type="ORF">SAMN05660865_00562</name>
</gene>
<proteinExistence type="predicted"/>
<dbReference type="InterPro" id="IPR001307">
    <property type="entry name" value="Thiosulphate_STrfase_CS"/>
</dbReference>
<evidence type="ECO:0000256" key="2">
    <source>
        <dbReference type="ARBA" id="ARBA00047549"/>
    </source>
</evidence>
<protein>
    <recommendedName>
        <fullName evidence="3">Sulfurtransferase</fullName>
    </recommendedName>
</protein>
<dbReference type="CDD" id="cd01448">
    <property type="entry name" value="TST_Repeat_1"/>
    <property type="match status" value="1"/>
</dbReference>
<evidence type="ECO:0000313" key="7">
    <source>
        <dbReference type="Proteomes" id="UP000242850"/>
    </source>
</evidence>
<keyword evidence="4" id="KW-0812">Transmembrane</keyword>
<keyword evidence="6" id="KW-0670">Pyruvate</keyword>
<dbReference type="PANTHER" id="PTHR43855">
    <property type="entry name" value="THIOSULFATE SULFURTRANSFERASE"/>
    <property type="match status" value="1"/>
</dbReference>
<dbReference type="Pfam" id="PF00581">
    <property type="entry name" value="Rhodanese"/>
    <property type="match status" value="2"/>
</dbReference>
<dbReference type="InterPro" id="IPR001763">
    <property type="entry name" value="Rhodanese-like_dom"/>
</dbReference>
<evidence type="ECO:0000256" key="1">
    <source>
        <dbReference type="ARBA" id="ARBA00022737"/>
    </source>
</evidence>